<dbReference type="PANTHER" id="PTHR30408:SF12">
    <property type="entry name" value="TYPE I RESTRICTION ENZYME MJAVIII SPECIFICITY SUBUNIT"/>
    <property type="match status" value="1"/>
</dbReference>
<dbReference type="Pfam" id="PF01420">
    <property type="entry name" value="Methylase_S"/>
    <property type="match status" value="2"/>
</dbReference>
<name>E1LAZ3_9FIRM</name>
<dbReference type="AlphaFoldDB" id="E1LAZ3"/>
<dbReference type="EMBL" id="AEDS01000031">
    <property type="protein sequence ID" value="EFL58206.1"/>
    <property type="molecule type" value="Genomic_DNA"/>
</dbReference>
<organism evidence="5 6">
    <name type="scientific">Veillonella atypica ACS-134-V-Col7a</name>
    <dbReference type="NCBI Taxonomy" id="866778"/>
    <lineage>
        <taxon>Bacteria</taxon>
        <taxon>Bacillati</taxon>
        <taxon>Bacillota</taxon>
        <taxon>Negativicutes</taxon>
        <taxon>Veillonellales</taxon>
        <taxon>Veillonellaceae</taxon>
        <taxon>Veillonella</taxon>
    </lineage>
</organism>
<keyword evidence="2" id="KW-0680">Restriction system</keyword>
<feature type="domain" description="Type I restriction modification DNA specificity" evidence="4">
    <location>
        <begin position="17"/>
        <end position="192"/>
    </location>
</feature>
<dbReference type="Gene3D" id="3.90.220.20">
    <property type="entry name" value="DNA methylase specificity domains"/>
    <property type="match status" value="2"/>
</dbReference>
<comment type="caution">
    <text evidence="5">The sequence shown here is derived from an EMBL/GenBank/DDBJ whole genome shotgun (WGS) entry which is preliminary data.</text>
</comment>
<dbReference type="InterPro" id="IPR044946">
    <property type="entry name" value="Restrct_endonuc_typeI_TRD_sf"/>
</dbReference>
<dbReference type="CDD" id="cd17278">
    <property type="entry name" value="RMtype1_S_LdeBORF1052P-TRD2-CR2"/>
    <property type="match status" value="1"/>
</dbReference>
<keyword evidence="3" id="KW-0238">DNA-binding</keyword>
<dbReference type="Gene3D" id="1.10.287.1120">
    <property type="entry name" value="Bipartite methylase S protein"/>
    <property type="match status" value="1"/>
</dbReference>
<dbReference type="SUPFAM" id="SSF116734">
    <property type="entry name" value="DNA methylase specificity domain"/>
    <property type="match status" value="2"/>
</dbReference>
<comment type="similarity">
    <text evidence="1">Belongs to the type-I restriction system S methylase family.</text>
</comment>
<dbReference type="InterPro" id="IPR052021">
    <property type="entry name" value="Type-I_RS_S_subunit"/>
</dbReference>
<dbReference type="GO" id="GO:0003677">
    <property type="term" value="F:DNA binding"/>
    <property type="evidence" value="ECO:0007669"/>
    <property type="project" value="UniProtKB-KW"/>
</dbReference>
<accession>E1LAZ3</accession>
<evidence type="ECO:0000256" key="2">
    <source>
        <dbReference type="ARBA" id="ARBA00022747"/>
    </source>
</evidence>
<evidence type="ECO:0000313" key="5">
    <source>
        <dbReference type="EMBL" id="EFL58206.1"/>
    </source>
</evidence>
<dbReference type="GO" id="GO:0009307">
    <property type="term" value="P:DNA restriction-modification system"/>
    <property type="evidence" value="ECO:0007669"/>
    <property type="project" value="UniProtKB-KW"/>
</dbReference>
<protein>
    <submittedName>
        <fullName evidence="5">Type I restriction modification DNA specificity domain protein</fullName>
    </submittedName>
</protein>
<evidence type="ECO:0000313" key="6">
    <source>
        <dbReference type="Proteomes" id="UP000005942"/>
    </source>
</evidence>
<dbReference type="InterPro" id="IPR000055">
    <property type="entry name" value="Restrct_endonuc_typeI_TRD"/>
</dbReference>
<evidence type="ECO:0000256" key="1">
    <source>
        <dbReference type="ARBA" id="ARBA00010923"/>
    </source>
</evidence>
<feature type="domain" description="Type I restriction modification DNA specificity" evidence="4">
    <location>
        <begin position="255"/>
        <end position="395"/>
    </location>
</feature>
<dbReference type="Proteomes" id="UP000005942">
    <property type="component" value="Unassembled WGS sequence"/>
</dbReference>
<evidence type="ECO:0000256" key="3">
    <source>
        <dbReference type="ARBA" id="ARBA00023125"/>
    </source>
</evidence>
<reference evidence="5 6" key="1">
    <citation type="submission" date="2010-08" db="EMBL/GenBank/DDBJ databases">
        <authorList>
            <person name="Durkin A.S."/>
            <person name="Madupu R."/>
            <person name="Torralba M."/>
            <person name="Gillis M."/>
            <person name="Methe B."/>
            <person name="Sutton G."/>
            <person name="Nelson K.E."/>
        </authorList>
    </citation>
    <scope>NUCLEOTIDE SEQUENCE [LARGE SCALE GENOMIC DNA]</scope>
    <source>
        <strain evidence="5 6">ACS-134-V-Col7a</strain>
    </source>
</reference>
<sequence>MIREMKDSGVPWIGKIPVNWKTIRLKYISKLINGFAFKSQDLKADGHYKVVRIGDLNNNKINLEDCLGVDSVDNYRDYKIYMGDVLVALSGATVGKVAFADNNIECYINQRVGIIRSLWGRLIFHIFSLDKFIENLKSCLNDSAQPNLSIEDIGRISIPIYDKNTIKRIVRYLDIKCAQIDTIIAKEQSVIEKLQEYKRAIITNAVVKGLDLTVEMADRGIEWIDSIPNHWKINRLIFSAYIRARLGWKGLKADEYTSEGHPFLSAVNIQNDKLVWEDLNFINDNRYDESPEIKLELGDLLLVKDGAGIGKCAIVDQLPYGTATTNSSLGVITPYSELNSMYLYYFFESAIFQNYISRIKNGMGVPHLTQGNLKNIMVVIPPYCEQEAIVAYLDDKCSNLDSIILKKQSLIDKLIEYKKSLIYEVVTGKKEVPHD</sequence>
<proteinExistence type="inferred from homology"/>
<gene>
    <name evidence="5" type="ORF">HMPREF9684_1532</name>
</gene>
<evidence type="ECO:0000259" key="4">
    <source>
        <dbReference type="Pfam" id="PF01420"/>
    </source>
</evidence>
<dbReference type="PANTHER" id="PTHR30408">
    <property type="entry name" value="TYPE-1 RESTRICTION ENZYME ECOKI SPECIFICITY PROTEIN"/>
    <property type="match status" value="1"/>
</dbReference>
<dbReference type="RefSeq" id="WP_005380081.1">
    <property type="nucleotide sequence ID" value="NZ_AEDS01000031.1"/>
</dbReference>